<name>A0A8G2C9Z4_9BACT</name>
<dbReference type="Pfam" id="PF02734">
    <property type="entry name" value="Dak2"/>
    <property type="match status" value="1"/>
</dbReference>
<protein>
    <submittedName>
        <fullName evidence="4">Dihydroxyacetone kinase DhaL subunit</fullName>
    </submittedName>
</protein>
<accession>A0A8G2C9Z4</accession>
<dbReference type="FunFam" id="1.25.40.340:FF:000002">
    <property type="entry name" value="Dihydroxyacetone kinase, L subunit"/>
    <property type="match status" value="1"/>
</dbReference>
<dbReference type="EMBL" id="FQZR01000004">
    <property type="protein sequence ID" value="SHJ23844.1"/>
    <property type="molecule type" value="Genomic_DNA"/>
</dbReference>
<sequence length="209" mass="22612">MLTKATAFAWFNNAATLMTEHKHELHLLDAAIGDGDHGINMDRGFSKLIHNLPEMEHLCLGEVLKQTGMVLLSNIGGASGPLYGALFIKGAATVGDAEALDASALLTFLDVGVAGLVTRGRTEEEDKTMYDVWAPVLRKYKQSLEAGMGMEQILEECVHAAELGMKATIPMLARKGRASYLGERSIGHQDPGATSSYYLVTALYESIRE</sequence>
<evidence type="ECO:0000313" key="5">
    <source>
        <dbReference type="Proteomes" id="UP000184001"/>
    </source>
</evidence>
<organism evidence="4 5">
    <name type="scientific">Halodesulfovibrio aestuarii</name>
    <dbReference type="NCBI Taxonomy" id="126333"/>
    <lineage>
        <taxon>Bacteria</taxon>
        <taxon>Pseudomonadati</taxon>
        <taxon>Thermodesulfobacteriota</taxon>
        <taxon>Desulfovibrionia</taxon>
        <taxon>Desulfovibrionales</taxon>
        <taxon>Desulfovibrionaceae</taxon>
        <taxon>Halodesulfovibrio</taxon>
    </lineage>
</organism>
<dbReference type="NCBIfam" id="TIGR02365">
    <property type="entry name" value="dha_L_ycgS"/>
    <property type="match status" value="1"/>
</dbReference>
<feature type="domain" description="DhaL" evidence="3">
    <location>
        <begin position="5"/>
        <end position="205"/>
    </location>
</feature>
<evidence type="ECO:0000256" key="1">
    <source>
        <dbReference type="ARBA" id="ARBA00022679"/>
    </source>
</evidence>
<dbReference type="Proteomes" id="UP000184001">
    <property type="component" value="Unassembled WGS sequence"/>
</dbReference>
<dbReference type="InterPro" id="IPR004007">
    <property type="entry name" value="DhaL_dom"/>
</dbReference>
<dbReference type="GO" id="GO:0005829">
    <property type="term" value="C:cytosol"/>
    <property type="evidence" value="ECO:0007669"/>
    <property type="project" value="TreeGrafter"/>
</dbReference>
<dbReference type="InterPro" id="IPR036117">
    <property type="entry name" value="DhaL_dom_sf"/>
</dbReference>
<dbReference type="SUPFAM" id="SSF101473">
    <property type="entry name" value="DhaL-like"/>
    <property type="match status" value="1"/>
</dbReference>
<evidence type="ECO:0000313" key="4">
    <source>
        <dbReference type="EMBL" id="SHJ23844.1"/>
    </source>
</evidence>
<dbReference type="PROSITE" id="PS51480">
    <property type="entry name" value="DHAL"/>
    <property type="match status" value="1"/>
</dbReference>
<evidence type="ECO:0000259" key="3">
    <source>
        <dbReference type="PROSITE" id="PS51480"/>
    </source>
</evidence>
<keyword evidence="2 4" id="KW-0418">Kinase</keyword>
<dbReference type="GO" id="GO:0004371">
    <property type="term" value="F:glycerone kinase activity"/>
    <property type="evidence" value="ECO:0007669"/>
    <property type="project" value="InterPro"/>
</dbReference>
<proteinExistence type="predicted"/>
<dbReference type="Gene3D" id="1.25.40.340">
    <property type="match status" value="1"/>
</dbReference>
<dbReference type="GO" id="GO:0019563">
    <property type="term" value="P:glycerol catabolic process"/>
    <property type="evidence" value="ECO:0007669"/>
    <property type="project" value="TreeGrafter"/>
</dbReference>
<dbReference type="InterPro" id="IPR050861">
    <property type="entry name" value="Dihydroxyacetone_Kinase"/>
</dbReference>
<reference evidence="4 5" key="1">
    <citation type="submission" date="2016-11" db="EMBL/GenBank/DDBJ databases">
        <authorList>
            <person name="Varghese N."/>
            <person name="Submissions S."/>
        </authorList>
    </citation>
    <scope>NUCLEOTIDE SEQUENCE [LARGE SCALE GENOMIC DNA]</scope>
    <source>
        <strain evidence="4 5">DSM 17919</strain>
    </source>
</reference>
<comment type="caution">
    <text evidence="4">The sequence shown here is derived from an EMBL/GenBank/DDBJ whole genome shotgun (WGS) entry which is preliminary data.</text>
</comment>
<dbReference type="PANTHER" id="PTHR28629">
    <property type="entry name" value="TRIOKINASE/FMN CYCLASE"/>
    <property type="match status" value="1"/>
</dbReference>
<dbReference type="InterPro" id="IPR012737">
    <property type="entry name" value="DhaK_L_YcgS"/>
</dbReference>
<dbReference type="SMART" id="SM01120">
    <property type="entry name" value="Dak2"/>
    <property type="match status" value="1"/>
</dbReference>
<dbReference type="AlphaFoldDB" id="A0A8G2C9Z4"/>
<evidence type="ECO:0000256" key="2">
    <source>
        <dbReference type="ARBA" id="ARBA00022777"/>
    </source>
</evidence>
<keyword evidence="1" id="KW-0808">Transferase</keyword>
<dbReference type="PANTHER" id="PTHR28629:SF4">
    <property type="entry name" value="TRIOKINASE_FMN CYCLASE"/>
    <property type="match status" value="1"/>
</dbReference>
<dbReference type="RefSeq" id="WP_051089195.1">
    <property type="nucleotide sequence ID" value="NZ_CP192219.1"/>
</dbReference>
<gene>
    <name evidence="4" type="ORF">SAMN05660830_01894</name>
</gene>